<dbReference type="PANTHER" id="PTHR13312">
    <property type="entry name" value="HIV-INDUCED PROTEIN-7-LIKE PROTEASE"/>
    <property type="match status" value="1"/>
</dbReference>
<organism evidence="14 15">
    <name type="scientific">Viridothelium virens</name>
    <name type="common">Speckled blister lichen</name>
    <name type="synonym">Trypethelium virens</name>
    <dbReference type="NCBI Taxonomy" id="1048519"/>
    <lineage>
        <taxon>Eukaryota</taxon>
        <taxon>Fungi</taxon>
        <taxon>Dikarya</taxon>
        <taxon>Ascomycota</taxon>
        <taxon>Pezizomycotina</taxon>
        <taxon>Dothideomycetes</taxon>
        <taxon>Dothideomycetes incertae sedis</taxon>
        <taxon>Trypetheliales</taxon>
        <taxon>Trypetheliaceae</taxon>
        <taxon>Viridothelium</taxon>
    </lineage>
</organism>
<evidence type="ECO:0000259" key="13">
    <source>
        <dbReference type="PROSITE" id="PS50802"/>
    </source>
</evidence>
<evidence type="ECO:0000256" key="3">
    <source>
        <dbReference type="ARBA" id="ARBA00022490"/>
    </source>
</evidence>
<dbReference type="GO" id="GO:0005829">
    <property type="term" value="C:cytosol"/>
    <property type="evidence" value="ECO:0007669"/>
    <property type="project" value="TreeGrafter"/>
</dbReference>
<dbReference type="PANTHER" id="PTHR13312:SF0">
    <property type="entry name" value="UBIQUITIN THIOESTERASE OTU1"/>
    <property type="match status" value="1"/>
</dbReference>
<dbReference type="AlphaFoldDB" id="A0A6A6HMZ8"/>
<comment type="catalytic activity">
    <reaction evidence="1 11">
        <text>Thiol-dependent hydrolysis of ester, thioester, amide, peptide and isopeptide bonds formed by the C-terminal Gly of ubiquitin (a 76-residue protein attached to proteins as an intracellular targeting signal).</text>
        <dbReference type="EC" id="3.4.19.12"/>
    </reaction>
</comment>
<keyword evidence="15" id="KW-1185">Reference proteome</keyword>
<evidence type="ECO:0000256" key="10">
    <source>
        <dbReference type="ARBA" id="ARBA00022833"/>
    </source>
</evidence>
<dbReference type="SUPFAM" id="SSF54001">
    <property type="entry name" value="Cysteine proteinases"/>
    <property type="match status" value="1"/>
</dbReference>
<evidence type="ECO:0000256" key="8">
    <source>
        <dbReference type="ARBA" id="ARBA00022801"/>
    </source>
</evidence>
<evidence type="ECO:0000256" key="5">
    <source>
        <dbReference type="ARBA" id="ARBA00022723"/>
    </source>
</evidence>
<feature type="compositionally biased region" description="Basic and acidic residues" evidence="12">
    <location>
        <begin position="83"/>
        <end position="103"/>
    </location>
</feature>
<evidence type="ECO:0000313" key="15">
    <source>
        <dbReference type="Proteomes" id="UP000800092"/>
    </source>
</evidence>
<dbReference type="Pfam" id="PF24560">
    <property type="entry name" value="zf-C2H2_OTU1_C"/>
    <property type="match status" value="1"/>
</dbReference>
<gene>
    <name evidence="14" type="ORF">EV356DRAFT_528064</name>
</gene>
<keyword evidence="3 11" id="KW-0963">Cytoplasm</keyword>
<dbReference type="EC" id="3.4.19.12" evidence="11"/>
<evidence type="ECO:0000313" key="14">
    <source>
        <dbReference type="EMBL" id="KAF2239466.1"/>
    </source>
</evidence>
<dbReference type="CDD" id="cd22745">
    <property type="entry name" value="OTU_OTU1"/>
    <property type="match status" value="1"/>
</dbReference>
<accession>A0A6A6HMZ8</accession>
<evidence type="ECO:0000256" key="6">
    <source>
        <dbReference type="ARBA" id="ARBA00022771"/>
    </source>
</evidence>
<dbReference type="GO" id="GO:0004843">
    <property type="term" value="F:cysteine-type deubiquitinase activity"/>
    <property type="evidence" value="ECO:0007669"/>
    <property type="project" value="UniProtKB-UniRule"/>
</dbReference>
<dbReference type="Proteomes" id="UP000800092">
    <property type="component" value="Unassembled WGS sequence"/>
</dbReference>
<keyword evidence="6" id="KW-0863">Zinc-finger</keyword>
<feature type="domain" description="OTU" evidence="13">
    <location>
        <begin position="136"/>
        <end position="256"/>
    </location>
</feature>
<dbReference type="InterPro" id="IPR029071">
    <property type="entry name" value="Ubiquitin-like_domsf"/>
</dbReference>
<dbReference type="GO" id="GO:0030968">
    <property type="term" value="P:endoplasmic reticulum unfolded protein response"/>
    <property type="evidence" value="ECO:0007669"/>
    <property type="project" value="TreeGrafter"/>
</dbReference>
<dbReference type="Pfam" id="PF02338">
    <property type="entry name" value="OTU"/>
    <property type="match status" value="1"/>
</dbReference>
<name>A0A6A6HMZ8_VIRVR</name>
<keyword evidence="4" id="KW-0645">Protease</keyword>
<dbReference type="GO" id="GO:0005634">
    <property type="term" value="C:nucleus"/>
    <property type="evidence" value="ECO:0007669"/>
    <property type="project" value="TreeGrafter"/>
</dbReference>
<dbReference type="OrthoDB" id="65596at2759"/>
<keyword evidence="7 11" id="KW-0833">Ubl conjugation pathway</keyword>
<comment type="function">
    <text evidence="11">Hydrolase that can remove conjugated ubiquitin from proteins and may therefore play an important regulatory role at the level of protein turnover by preventing degradation.</text>
</comment>
<dbReference type="InterPro" id="IPR048857">
    <property type="entry name" value="OTU1_Ubl"/>
</dbReference>
<dbReference type="GO" id="GO:0036503">
    <property type="term" value="P:ERAD pathway"/>
    <property type="evidence" value="ECO:0007669"/>
    <property type="project" value="TreeGrafter"/>
</dbReference>
<evidence type="ECO:0000256" key="1">
    <source>
        <dbReference type="ARBA" id="ARBA00000707"/>
    </source>
</evidence>
<keyword evidence="8 11" id="KW-0378">Hydrolase</keyword>
<proteinExistence type="predicted"/>
<dbReference type="FunFam" id="3.90.70.80:FF:000016">
    <property type="entry name" value="Putative ubiquitin thioesterase otu1"/>
    <property type="match status" value="1"/>
</dbReference>
<dbReference type="InterPro" id="IPR003323">
    <property type="entry name" value="OTU_dom"/>
</dbReference>
<evidence type="ECO:0000256" key="11">
    <source>
        <dbReference type="RuleBase" id="RU367104"/>
    </source>
</evidence>
<dbReference type="GO" id="GO:0016579">
    <property type="term" value="P:protein deubiquitination"/>
    <property type="evidence" value="ECO:0007669"/>
    <property type="project" value="TreeGrafter"/>
</dbReference>
<dbReference type="PROSITE" id="PS50802">
    <property type="entry name" value="OTU"/>
    <property type="match status" value="1"/>
</dbReference>
<dbReference type="Pfam" id="PF21403">
    <property type="entry name" value="OTU1_UBXL"/>
    <property type="match status" value="1"/>
</dbReference>
<comment type="subcellular location">
    <subcellularLocation>
        <location evidence="2 11">Cytoplasm</location>
    </subcellularLocation>
</comment>
<dbReference type="GO" id="GO:0008270">
    <property type="term" value="F:zinc ion binding"/>
    <property type="evidence" value="ECO:0007669"/>
    <property type="project" value="UniProtKB-KW"/>
</dbReference>
<feature type="region of interest" description="Disordered" evidence="12">
    <location>
        <begin position="83"/>
        <end position="129"/>
    </location>
</feature>
<evidence type="ECO:0000256" key="2">
    <source>
        <dbReference type="ARBA" id="ARBA00004496"/>
    </source>
</evidence>
<sequence>MRIRARGPSGVSTITLEPSQTVRDLKTAIQEATAVPDFDLKCGYPPRSLDITEVDAGTKLSDIGIKLDGEQLIVMPREIQSKLENPVKTRDHVSFQETSDPHPARQTPNLLPLQRKQTDVESDPPELPLASRDGTLVLRVMPDDNSCMFRALSSAVLGSLDSMTELRSAVAQGIQANPELYGEAMLQQKPDDYCQWIQMESSWGGGIELSILSQHFEVEICSINVQDLRVDRFNEGKPTRCILVYSGIHYDTIALNPSSPPHTRADAPPDFDVKIFDSFDDAILEKARDLCRLLQGKHYYTDTAGFSIKCNDCGWIGNGEQGATQHAKETGHYNFGEADS</sequence>
<dbReference type="InterPro" id="IPR038765">
    <property type="entry name" value="Papain-like_cys_pep_sf"/>
</dbReference>
<evidence type="ECO:0000256" key="4">
    <source>
        <dbReference type="ARBA" id="ARBA00022670"/>
    </source>
</evidence>
<dbReference type="SUPFAM" id="SSF54236">
    <property type="entry name" value="Ubiquitin-like"/>
    <property type="match status" value="1"/>
</dbReference>
<dbReference type="InterPro" id="IPR057766">
    <property type="entry name" value="Znf-C2H2_OTU1-like_C"/>
</dbReference>
<keyword evidence="5" id="KW-0479">Metal-binding</keyword>
<evidence type="ECO:0000256" key="7">
    <source>
        <dbReference type="ARBA" id="ARBA00022786"/>
    </source>
</evidence>
<reference evidence="14" key="1">
    <citation type="journal article" date="2020" name="Stud. Mycol.">
        <title>101 Dothideomycetes genomes: a test case for predicting lifestyles and emergence of pathogens.</title>
        <authorList>
            <person name="Haridas S."/>
            <person name="Albert R."/>
            <person name="Binder M."/>
            <person name="Bloem J."/>
            <person name="Labutti K."/>
            <person name="Salamov A."/>
            <person name="Andreopoulos B."/>
            <person name="Baker S."/>
            <person name="Barry K."/>
            <person name="Bills G."/>
            <person name="Bluhm B."/>
            <person name="Cannon C."/>
            <person name="Castanera R."/>
            <person name="Culley D."/>
            <person name="Daum C."/>
            <person name="Ezra D."/>
            <person name="Gonzalez J."/>
            <person name="Henrissat B."/>
            <person name="Kuo A."/>
            <person name="Liang C."/>
            <person name="Lipzen A."/>
            <person name="Lutzoni F."/>
            <person name="Magnuson J."/>
            <person name="Mondo S."/>
            <person name="Nolan M."/>
            <person name="Ohm R."/>
            <person name="Pangilinan J."/>
            <person name="Park H.-J."/>
            <person name="Ramirez L."/>
            <person name="Alfaro M."/>
            <person name="Sun H."/>
            <person name="Tritt A."/>
            <person name="Yoshinaga Y."/>
            <person name="Zwiers L.-H."/>
            <person name="Turgeon B."/>
            <person name="Goodwin S."/>
            <person name="Spatafora J."/>
            <person name="Crous P."/>
            <person name="Grigoriev I."/>
        </authorList>
    </citation>
    <scope>NUCLEOTIDE SEQUENCE</scope>
    <source>
        <strain evidence="14">Tuck. ex Michener</strain>
    </source>
</reference>
<dbReference type="Gene3D" id="3.10.20.90">
    <property type="entry name" value="Phosphatidylinositol 3-kinase Catalytic Subunit, Chain A, domain 1"/>
    <property type="match status" value="1"/>
</dbReference>
<protein>
    <recommendedName>
        <fullName evidence="11">Ubiquitin thioesterase OTU</fullName>
        <ecNumber evidence="11">3.4.19.12</ecNumber>
    </recommendedName>
</protein>
<evidence type="ECO:0000256" key="9">
    <source>
        <dbReference type="ARBA" id="ARBA00022807"/>
    </source>
</evidence>
<keyword evidence="9 11" id="KW-0788">Thiol protease</keyword>
<dbReference type="Gene3D" id="3.90.70.80">
    <property type="match status" value="1"/>
</dbReference>
<keyword evidence="10" id="KW-0862">Zinc</keyword>
<dbReference type="EMBL" id="ML991772">
    <property type="protein sequence ID" value="KAF2239466.1"/>
    <property type="molecule type" value="Genomic_DNA"/>
</dbReference>
<evidence type="ECO:0000256" key="12">
    <source>
        <dbReference type="SAM" id="MobiDB-lite"/>
    </source>
</evidence>